<proteinExistence type="predicted"/>
<dbReference type="PANTHER" id="PTHR12911">
    <property type="entry name" value="SAD1/UNC-84-LIKE PROTEIN-RELATED"/>
    <property type="match status" value="1"/>
</dbReference>
<accession>A0ABQ4XPK1</accession>
<feature type="region of interest" description="Disordered" evidence="1">
    <location>
        <begin position="1"/>
        <end position="28"/>
    </location>
</feature>
<dbReference type="EMBL" id="BQNB010009708">
    <property type="protein sequence ID" value="GJS67307.1"/>
    <property type="molecule type" value="Genomic_DNA"/>
</dbReference>
<keyword evidence="2" id="KW-0812">Transmembrane</keyword>
<protein>
    <submittedName>
        <fullName evidence="3">Uncharacterized protein</fullName>
    </submittedName>
</protein>
<evidence type="ECO:0000313" key="3">
    <source>
        <dbReference type="EMBL" id="GJS67307.1"/>
    </source>
</evidence>
<reference evidence="3" key="2">
    <citation type="submission" date="2022-01" db="EMBL/GenBank/DDBJ databases">
        <authorList>
            <person name="Yamashiro T."/>
            <person name="Shiraishi A."/>
            <person name="Satake H."/>
            <person name="Nakayama K."/>
        </authorList>
    </citation>
    <scope>NUCLEOTIDE SEQUENCE</scope>
</reference>
<keyword evidence="4" id="KW-1185">Reference proteome</keyword>
<name>A0ABQ4XPK1_9ASTR</name>
<feature type="compositionally biased region" description="Basic and acidic residues" evidence="1">
    <location>
        <begin position="10"/>
        <end position="27"/>
    </location>
</feature>
<dbReference type="PANTHER" id="PTHR12911:SF8">
    <property type="entry name" value="KLAROID PROTEIN-RELATED"/>
    <property type="match status" value="1"/>
</dbReference>
<evidence type="ECO:0000313" key="4">
    <source>
        <dbReference type="Proteomes" id="UP001151760"/>
    </source>
</evidence>
<reference evidence="3" key="1">
    <citation type="journal article" date="2022" name="Int. J. Mol. Sci.">
        <title>Draft Genome of Tanacetum Coccineum: Genomic Comparison of Closely Related Tanacetum-Family Plants.</title>
        <authorList>
            <person name="Yamashiro T."/>
            <person name="Shiraishi A."/>
            <person name="Nakayama K."/>
            <person name="Satake H."/>
        </authorList>
    </citation>
    <scope>NUCLEOTIDE SEQUENCE</scope>
</reference>
<keyword evidence="2" id="KW-0472">Membrane</keyword>
<organism evidence="3 4">
    <name type="scientific">Tanacetum coccineum</name>
    <dbReference type="NCBI Taxonomy" id="301880"/>
    <lineage>
        <taxon>Eukaryota</taxon>
        <taxon>Viridiplantae</taxon>
        <taxon>Streptophyta</taxon>
        <taxon>Embryophyta</taxon>
        <taxon>Tracheophyta</taxon>
        <taxon>Spermatophyta</taxon>
        <taxon>Magnoliopsida</taxon>
        <taxon>eudicotyledons</taxon>
        <taxon>Gunneridae</taxon>
        <taxon>Pentapetalae</taxon>
        <taxon>asterids</taxon>
        <taxon>campanulids</taxon>
        <taxon>Asterales</taxon>
        <taxon>Asteraceae</taxon>
        <taxon>Asteroideae</taxon>
        <taxon>Anthemideae</taxon>
        <taxon>Anthemidinae</taxon>
        <taxon>Tanacetum</taxon>
    </lineage>
</organism>
<gene>
    <name evidence="3" type="ORF">Tco_0681871</name>
</gene>
<keyword evidence="2" id="KW-1133">Transmembrane helix</keyword>
<evidence type="ECO:0000256" key="2">
    <source>
        <dbReference type="SAM" id="Phobius"/>
    </source>
</evidence>
<dbReference type="InterPro" id="IPR045119">
    <property type="entry name" value="SUN1-5"/>
</dbReference>
<sequence length="255" mass="28208">MSASTVINRDGSHSIKDGSETVSERPKPVATTKLRKQSVVKKTGRDVKAKAVWKTGVSVIVKNLGLLVILLLLAQMLRNLGFFYGGGVGFEIERIYYERQIAEIEAFLKTTNKMMQMQVDVVDRKRMDDFNKRFNEMDAEIGSLESVLNANEWLTRQEFDKFVEEIKGTKGGEIGLDEIRAFAKGVVEKEIGRLASDGLGRVDYAVASGGASVVKHSEAYVSVSWVSRVSEWLKGGSVRGDSVKLLQLSFGLPVK</sequence>
<feature type="transmembrane region" description="Helical" evidence="2">
    <location>
        <begin position="51"/>
        <end position="74"/>
    </location>
</feature>
<comment type="caution">
    <text evidence="3">The sequence shown here is derived from an EMBL/GenBank/DDBJ whole genome shotgun (WGS) entry which is preliminary data.</text>
</comment>
<dbReference type="Proteomes" id="UP001151760">
    <property type="component" value="Unassembled WGS sequence"/>
</dbReference>
<evidence type="ECO:0000256" key="1">
    <source>
        <dbReference type="SAM" id="MobiDB-lite"/>
    </source>
</evidence>